<feature type="chain" id="PRO_5010568808" evidence="1">
    <location>
        <begin position="24"/>
        <end position="223"/>
    </location>
</feature>
<feature type="signal peptide" evidence="1">
    <location>
        <begin position="1"/>
        <end position="23"/>
    </location>
</feature>
<reference evidence="2 3" key="1">
    <citation type="submission" date="2017-02" db="EMBL/GenBank/DDBJ databases">
        <authorList>
            <person name="Peterson S.W."/>
        </authorList>
    </citation>
    <scope>NUCLEOTIDE SEQUENCE [LARGE SCALE GENOMIC DNA]</scope>
    <source>
        <strain evidence="2 3">DSM 21749</strain>
    </source>
</reference>
<dbReference type="STRING" id="1122188.SAMN02745674_02011"/>
<dbReference type="Pfam" id="PF13432">
    <property type="entry name" value="TPR_16"/>
    <property type="match status" value="1"/>
</dbReference>
<proteinExistence type="predicted"/>
<evidence type="ECO:0000313" key="2">
    <source>
        <dbReference type="EMBL" id="SKA11872.1"/>
    </source>
</evidence>
<dbReference type="InterPro" id="IPR011990">
    <property type="entry name" value="TPR-like_helical_dom_sf"/>
</dbReference>
<evidence type="ECO:0000313" key="3">
    <source>
        <dbReference type="Proteomes" id="UP000190061"/>
    </source>
</evidence>
<protein>
    <submittedName>
        <fullName evidence="2">Tetratricopeptide repeat-containing protein</fullName>
    </submittedName>
</protein>
<dbReference type="RefSeq" id="WP_159447377.1">
    <property type="nucleotide sequence ID" value="NZ_FUXP01000007.1"/>
</dbReference>
<dbReference type="Pfam" id="PF13181">
    <property type="entry name" value="TPR_8"/>
    <property type="match status" value="1"/>
</dbReference>
<dbReference type="Gene3D" id="1.25.40.10">
    <property type="entry name" value="Tetratricopeptide repeat domain"/>
    <property type="match status" value="1"/>
</dbReference>
<organism evidence="2 3">
    <name type="scientific">Lysobacter spongiicola DSM 21749</name>
    <dbReference type="NCBI Taxonomy" id="1122188"/>
    <lineage>
        <taxon>Bacteria</taxon>
        <taxon>Pseudomonadati</taxon>
        <taxon>Pseudomonadota</taxon>
        <taxon>Gammaproteobacteria</taxon>
        <taxon>Lysobacterales</taxon>
        <taxon>Lysobacteraceae</taxon>
        <taxon>Novilysobacter</taxon>
    </lineage>
</organism>
<dbReference type="EMBL" id="FUXP01000007">
    <property type="protein sequence ID" value="SKA11872.1"/>
    <property type="molecule type" value="Genomic_DNA"/>
</dbReference>
<dbReference type="OrthoDB" id="5974438at2"/>
<dbReference type="AlphaFoldDB" id="A0A1T4R710"/>
<keyword evidence="3" id="KW-1185">Reference proteome</keyword>
<dbReference type="Proteomes" id="UP000190061">
    <property type="component" value="Unassembled WGS sequence"/>
</dbReference>
<evidence type="ECO:0000256" key="1">
    <source>
        <dbReference type="SAM" id="SignalP"/>
    </source>
</evidence>
<accession>A0A1T4R710</accession>
<name>A0A1T4R710_9GAMM</name>
<dbReference type="InterPro" id="IPR019734">
    <property type="entry name" value="TPR_rpt"/>
</dbReference>
<dbReference type="SUPFAM" id="SSF48452">
    <property type="entry name" value="TPR-like"/>
    <property type="match status" value="1"/>
</dbReference>
<sequence length="223" mass="25366">MSMIGRRLVLFLMLGCLSPVTWAADDTATSGLWVHEDPSAIAWQPPPGHNSRWRELLNHELRRNPRNVSARIHRAYLLDRAGDHERARRDYDAALEAAPPQSPELRHILWSRGWSRYDMGDLAGALEDWQESVRLHGGRPFWVPYTFALTYWTQGDVEQAMKWYQAAVGASKDWSTEAGMKDRISHWRPEQRERMQALFAFWSAGAGPAVDPAAAAPDHREGG</sequence>
<gene>
    <name evidence="2" type="ORF">SAMN02745674_02011</name>
</gene>
<dbReference type="SMART" id="SM00028">
    <property type="entry name" value="TPR"/>
    <property type="match status" value="3"/>
</dbReference>
<keyword evidence="1" id="KW-0732">Signal</keyword>